<evidence type="ECO:0000256" key="3">
    <source>
        <dbReference type="ARBA" id="ARBA00022801"/>
    </source>
</evidence>
<dbReference type="PANTHER" id="PTHR11271">
    <property type="entry name" value="GUANINE DEAMINASE"/>
    <property type="match status" value="1"/>
</dbReference>
<evidence type="ECO:0000256" key="2">
    <source>
        <dbReference type="ARBA" id="ARBA00022723"/>
    </source>
</evidence>
<accession>A0ABU9BK47</accession>
<organism evidence="6 7">
    <name type="scientific">Ideonella lacteola</name>
    <dbReference type="NCBI Taxonomy" id="2984193"/>
    <lineage>
        <taxon>Bacteria</taxon>
        <taxon>Pseudomonadati</taxon>
        <taxon>Pseudomonadota</taxon>
        <taxon>Betaproteobacteria</taxon>
        <taxon>Burkholderiales</taxon>
        <taxon>Sphaerotilaceae</taxon>
        <taxon>Ideonella</taxon>
    </lineage>
</organism>
<comment type="cofactor">
    <cofactor evidence="1">
        <name>Zn(2+)</name>
        <dbReference type="ChEBI" id="CHEBI:29105"/>
    </cofactor>
</comment>
<keyword evidence="3 6" id="KW-0378">Hydrolase</keyword>
<evidence type="ECO:0000259" key="5">
    <source>
        <dbReference type="Pfam" id="PF01979"/>
    </source>
</evidence>
<dbReference type="SUPFAM" id="SSF51556">
    <property type="entry name" value="Metallo-dependent hydrolases"/>
    <property type="match status" value="1"/>
</dbReference>
<dbReference type="Proteomes" id="UP001371218">
    <property type="component" value="Unassembled WGS sequence"/>
</dbReference>
<evidence type="ECO:0000256" key="4">
    <source>
        <dbReference type="ARBA" id="ARBA00022833"/>
    </source>
</evidence>
<keyword evidence="4" id="KW-0862">Zinc</keyword>
<dbReference type="SUPFAM" id="SSF51338">
    <property type="entry name" value="Composite domain of metallo-dependent hydrolases"/>
    <property type="match status" value="1"/>
</dbReference>
<evidence type="ECO:0000313" key="6">
    <source>
        <dbReference type="EMBL" id="MEK8030201.1"/>
    </source>
</evidence>
<dbReference type="Gene3D" id="3.20.20.140">
    <property type="entry name" value="Metal-dependent hydrolases"/>
    <property type="match status" value="1"/>
</dbReference>
<protein>
    <submittedName>
        <fullName evidence="6">Formimidoylglutamate deiminase</fullName>
        <ecNumber evidence="6">3.5.3.13</ecNumber>
    </submittedName>
</protein>
<dbReference type="PANTHER" id="PTHR11271:SF48">
    <property type="entry name" value="AMIDOHYDROLASE-RELATED DOMAIN-CONTAINING PROTEIN"/>
    <property type="match status" value="1"/>
</dbReference>
<dbReference type="Pfam" id="PF01979">
    <property type="entry name" value="Amidohydro_1"/>
    <property type="match status" value="1"/>
</dbReference>
<dbReference type="InterPro" id="IPR051607">
    <property type="entry name" value="Metallo-dep_hydrolases"/>
</dbReference>
<dbReference type="GO" id="GO:0050416">
    <property type="term" value="F:formimidoylglutamate deiminase activity"/>
    <property type="evidence" value="ECO:0007669"/>
    <property type="project" value="UniProtKB-EC"/>
</dbReference>
<dbReference type="EMBL" id="JBBUTG010000002">
    <property type="protein sequence ID" value="MEK8030201.1"/>
    <property type="molecule type" value="Genomic_DNA"/>
</dbReference>
<dbReference type="InterPro" id="IPR010252">
    <property type="entry name" value="HutF"/>
</dbReference>
<reference evidence="6 7" key="1">
    <citation type="submission" date="2024-04" db="EMBL/GenBank/DDBJ databases">
        <title>Novel species of the genus Ideonella isolated from streams.</title>
        <authorList>
            <person name="Lu H."/>
        </authorList>
    </citation>
    <scope>NUCLEOTIDE SEQUENCE [LARGE SCALE GENOMIC DNA]</scope>
    <source>
        <strain evidence="6 7">DXS29W</strain>
    </source>
</reference>
<comment type="caution">
    <text evidence="6">The sequence shown here is derived from an EMBL/GenBank/DDBJ whole genome shotgun (WGS) entry which is preliminary data.</text>
</comment>
<feature type="domain" description="Amidohydrolase-related" evidence="5">
    <location>
        <begin position="54"/>
        <end position="436"/>
    </location>
</feature>
<dbReference type="Gene3D" id="2.30.40.10">
    <property type="entry name" value="Urease, subunit C, domain 1"/>
    <property type="match status" value="1"/>
</dbReference>
<sequence>MADPHSRLYWAARAWLPGGWRDAVLLEIDHQGRWQNVQPDTPPPEGAVKLAGPVLPGLVNAHSHAFQRAFAGLAERREAEGDDFWSWRDRMYRVAGAVTPDMLRAIAAQLYGELLRGGYTQVCEFHYVQHQPDGTRYPERHTMIQALVEAASDVGIGLTVLPVLYERAGFTQPQLRPDQARFHLDADAVWAASQAVQAQAHARLNAGVAIHSLRAAAPTSIQRLRQLTEAFGGPIHIHVAEQPAEVRDCLAETGARPVQWLATQGLLDARWQLVHATHVTPEEVDAVARHHSTAVICPTTEANLGDGLTDIPGWLKAGVPLAIGSDSHVTRAWREELRWLDYGQRLVRQCRNVAAAPEAGRPATAERLWESALTGGARACGEVVWGIHPGARADLLVVDLGDASLAGIPPSRVLDALVFSSPGRPWRDVMVAGHWVVQGHQQRGSAQRQAQFEAAMQQLWAEGA</sequence>
<dbReference type="NCBIfam" id="NF006681">
    <property type="entry name" value="PRK09229.1-2"/>
    <property type="match status" value="1"/>
</dbReference>
<gene>
    <name evidence="6" type="ORF">AACH06_05140</name>
</gene>
<proteinExistence type="predicted"/>
<dbReference type="NCBIfam" id="NF006684">
    <property type="entry name" value="PRK09229.1-5"/>
    <property type="match status" value="1"/>
</dbReference>
<dbReference type="EC" id="3.5.3.13" evidence="6"/>
<keyword evidence="2" id="KW-0479">Metal-binding</keyword>
<name>A0ABU9BK47_9BURK</name>
<dbReference type="NCBIfam" id="TIGR02022">
    <property type="entry name" value="hutF"/>
    <property type="match status" value="1"/>
</dbReference>
<evidence type="ECO:0000313" key="7">
    <source>
        <dbReference type="Proteomes" id="UP001371218"/>
    </source>
</evidence>
<dbReference type="InterPro" id="IPR032466">
    <property type="entry name" value="Metal_Hydrolase"/>
</dbReference>
<dbReference type="RefSeq" id="WP_341424550.1">
    <property type="nucleotide sequence ID" value="NZ_JBBUTG010000002.1"/>
</dbReference>
<dbReference type="InterPro" id="IPR006680">
    <property type="entry name" value="Amidohydro-rel"/>
</dbReference>
<evidence type="ECO:0000256" key="1">
    <source>
        <dbReference type="ARBA" id="ARBA00001947"/>
    </source>
</evidence>
<keyword evidence="7" id="KW-1185">Reference proteome</keyword>
<dbReference type="InterPro" id="IPR011059">
    <property type="entry name" value="Metal-dep_hydrolase_composite"/>
</dbReference>